<dbReference type="InterPro" id="IPR036849">
    <property type="entry name" value="Enolase-like_C_sf"/>
</dbReference>
<proteinExistence type="inferred from homology"/>
<comment type="caution">
    <text evidence="10">The sequence shown here is derived from an EMBL/GenBank/DDBJ whole genome shotgun (WGS) entry which is preliminary data.</text>
</comment>
<keyword evidence="7" id="KW-0460">Magnesium</keyword>
<dbReference type="Pfam" id="PF02746">
    <property type="entry name" value="MR_MLE_N"/>
    <property type="match status" value="1"/>
</dbReference>
<dbReference type="PANTHER" id="PTHR48080">
    <property type="entry name" value="D-GALACTONATE DEHYDRATASE-RELATED"/>
    <property type="match status" value="1"/>
</dbReference>
<evidence type="ECO:0000256" key="2">
    <source>
        <dbReference type="ARBA" id="ARBA00001946"/>
    </source>
</evidence>
<keyword evidence="6" id="KW-0479">Metal-binding</keyword>
<dbReference type="RefSeq" id="WP_168374402.1">
    <property type="nucleotide sequence ID" value="NZ_JAAXMD010000161.1"/>
</dbReference>
<evidence type="ECO:0000256" key="5">
    <source>
        <dbReference type="ARBA" id="ARBA00011973"/>
    </source>
</evidence>
<dbReference type="EMBL" id="JAAXMD010000161">
    <property type="protein sequence ID" value="NKQ26257.1"/>
    <property type="molecule type" value="Genomic_DNA"/>
</dbReference>
<evidence type="ECO:0000313" key="10">
    <source>
        <dbReference type="EMBL" id="NKQ26257.1"/>
    </source>
</evidence>
<evidence type="ECO:0000256" key="3">
    <source>
        <dbReference type="ARBA" id="ARBA00005183"/>
    </source>
</evidence>
<comment type="pathway">
    <text evidence="3">Carbohydrate acid metabolism; D-glucarate degradation; 2,5-dioxopentanoate from D-glucarate: step 1/2.</text>
</comment>
<dbReference type="Gene3D" id="3.30.390.10">
    <property type="entry name" value="Enolase-like, N-terminal domain"/>
    <property type="match status" value="1"/>
</dbReference>
<evidence type="ECO:0000259" key="9">
    <source>
        <dbReference type="SMART" id="SM00922"/>
    </source>
</evidence>
<dbReference type="SMART" id="SM00922">
    <property type="entry name" value="MR_MLE"/>
    <property type="match status" value="1"/>
</dbReference>
<dbReference type="EC" id="4.2.1.40" evidence="5"/>
<organism evidence="10 11">
    <name type="scientific">Streptomyces galbus</name>
    <dbReference type="NCBI Taxonomy" id="33898"/>
    <lineage>
        <taxon>Bacteria</taxon>
        <taxon>Bacillati</taxon>
        <taxon>Actinomycetota</taxon>
        <taxon>Actinomycetes</taxon>
        <taxon>Kitasatosporales</taxon>
        <taxon>Streptomycetaceae</taxon>
        <taxon>Streptomyces</taxon>
    </lineage>
</organism>
<dbReference type="InterPro" id="IPR034593">
    <property type="entry name" value="DgoD-like"/>
</dbReference>
<evidence type="ECO:0000256" key="4">
    <source>
        <dbReference type="ARBA" id="ARBA00009938"/>
    </source>
</evidence>
<dbReference type="SFLD" id="SFLDS00001">
    <property type="entry name" value="Enolase"/>
    <property type="match status" value="1"/>
</dbReference>
<evidence type="ECO:0000256" key="7">
    <source>
        <dbReference type="ARBA" id="ARBA00022842"/>
    </source>
</evidence>
<dbReference type="SUPFAM" id="SSF54826">
    <property type="entry name" value="Enolase N-terminal domain-like"/>
    <property type="match status" value="1"/>
</dbReference>
<comment type="similarity">
    <text evidence="4">Belongs to the mandelate racemase/muconate lactonizing enzyme family. GlucD subfamily.</text>
</comment>
<dbReference type="SFLD" id="SFLDG00055">
    <property type="entry name" value="glucarate_dehydratase"/>
    <property type="match status" value="1"/>
</dbReference>
<evidence type="ECO:0000256" key="1">
    <source>
        <dbReference type="ARBA" id="ARBA00001426"/>
    </source>
</evidence>
<evidence type="ECO:0000256" key="8">
    <source>
        <dbReference type="ARBA" id="ARBA00023239"/>
    </source>
</evidence>
<protein>
    <recommendedName>
        <fullName evidence="5">glucarate dehydratase</fullName>
        <ecNumber evidence="5">4.2.1.40</ecNumber>
    </recommendedName>
</protein>
<keyword evidence="11" id="KW-1185">Reference proteome</keyword>
<dbReference type="Proteomes" id="UP000744032">
    <property type="component" value="Unassembled WGS sequence"/>
</dbReference>
<evidence type="ECO:0000313" key="11">
    <source>
        <dbReference type="Proteomes" id="UP000744032"/>
    </source>
</evidence>
<dbReference type="InterPro" id="IPR029065">
    <property type="entry name" value="Enolase_C-like"/>
</dbReference>
<feature type="domain" description="Mandelate racemase/muconate lactonizing enzyme C-terminal" evidence="9">
    <location>
        <begin position="176"/>
        <end position="270"/>
    </location>
</feature>
<dbReference type="Pfam" id="PF13378">
    <property type="entry name" value="MR_MLE_C"/>
    <property type="match status" value="1"/>
</dbReference>
<accession>A0ABX1ILP6</accession>
<sequence>MNLTVTDVILTPILVADPPLLNTQGVHQPYTPRLVVEVVTADGTTGVGETYGDTKYLELARPFAEKLKGRQVSDLNALAALADEVAVDASRVSGQVDVGGLRGVQTADKLRLSVVSAFEVACLDALGKALGLPVHALLGGKLRDSVEYSAYLFYKWAEPPGGAPAEKDDWGAALDPAGIVEQARRFTERYGFTSFKLKGGVFPPDEEVAAVRALAAAFPGHPLRLDPNGAWSVATSLKVAEEVGGLLEYLEDPALGTPAMAEVAAGTDVPLATNMCVTTFAEIEEAFTRDAVQVVLSDHHYWGGLRATQHLAALCAAFGVGVSMHSNTHLGISLAAMTHVASTVPNLHHACDTHYPWQSEDVLTARVPISGGRVAVPDGPGLGVELDRERLAFLHRRWLEDDGRLRDRDDAAALRVADPRWVTPAVPRW</sequence>
<reference evidence="10 11" key="1">
    <citation type="submission" date="2020-04" db="EMBL/GenBank/DDBJ databases">
        <title>Genome sequence of Streptomyces galbus strain I339.</title>
        <authorList>
            <person name="Silva E.A.N."/>
            <person name="Merces M."/>
            <person name="Castelo Branco A.P.O.T."/>
            <person name="Vasconcelos P.C."/>
            <person name="Costa N.P."/>
            <person name="Marinho G.C.S."/>
            <person name="Oliveira C.J.B."/>
            <person name="Araujo D."/>
            <person name="Rodrigues Junior V.S."/>
            <person name="Almeida R."/>
            <person name="Silva Filho U.R."/>
            <person name="Andrade A.S.A."/>
            <person name="Cibulski S.P."/>
        </authorList>
    </citation>
    <scope>NUCLEOTIDE SEQUENCE [LARGE SCALE GENOMIC DNA]</scope>
    <source>
        <strain evidence="10 11">I339</strain>
    </source>
</reference>
<keyword evidence="8" id="KW-0456">Lyase</keyword>
<comment type="cofactor">
    <cofactor evidence="2">
        <name>Mg(2+)</name>
        <dbReference type="ChEBI" id="CHEBI:18420"/>
    </cofactor>
</comment>
<name>A0ABX1ILP6_STRGB</name>
<gene>
    <name evidence="10" type="ORF">HF200_17945</name>
</gene>
<dbReference type="InterPro" id="IPR013341">
    <property type="entry name" value="Mandelate_racemase_N_dom"/>
</dbReference>
<dbReference type="CDD" id="cd03323">
    <property type="entry name" value="D-glucarate_dehydratase"/>
    <property type="match status" value="1"/>
</dbReference>
<dbReference type="Gene3D" id="3.20.20.120">
    <property type="entry name" value="Enolase-like C-terminal domain"/>
    <property type="match status" value="1"/>
</dbReference>
<evidence type="ECO:0000256" key="6">
    <source>
        <dbReference type="ARBA" id="ARBA00022723"/>
    </source>
</evidence>
<dbReference type="InterPro" id="IPR034598">
    <property type="entry name" value="GlucD-like"/>
</dbReference>
<dbReference type="PANTHER" id="PTHR48080:SF4">
    <property type="entry name" value="GLUCARATE DEHYDRATASE"/>
    <property type="match status" value="1"/>
</dbReference>
<dbReference type="InterPro" id="IPR013342">
    <property type="entry name" value="Mandelate_racemase_C"/>
</dbReference>
<comment type="catalytic activity">
    <reaction evidence="1">
        <text>D-glucarate = 5-dehydro-4-deoxy-D-glucarate + H2O</text>
        <dbReference type="Rhea" id="RHEA:14573"/>
        <dbReference type="ChEBI" id="CHEBI:15377"/>
        <dbReference type="ChEBI" id="CHEBI:30612"/>
        <dbReference type="ChEBI" id="CHEBI:42819"/>
        <dbReference type="EC" id="4.2.1.40"/>
    </reaction>
</comment>
<dbReference type="SUPFAM" id="SSF51604">
    <property type="entry name" value="Enolase C-terminal domain-like"/>
    <property type="match status" value="1"/>
</dbReference>
<dbReference type="InterPro" id="IPR029017">
    <property type="entry name" value="Enolase-like_N"/>
</dbReference>